<name>A0A367J9N5_RHIST</name>
<sequence length="94" mass="10301">MSGSFYSGPQQPRRGGGGGRSHAYFLSAQSVGITNDTVSNDFSDDYIHYTFLSHSKALLNASSPVTGETLWMLFITYKIGLITSLIYSRRGEDV</sequence>
<accession>A0A367J9N5</accession>
<feature type="region of interest" description="Disordered" evidence="1">
    <location>
        <begin position="1"/>
        <end position="21"/>
    </location>
</feature>
<keyword evidence="2" id="KW-0472">Membrane</keyword>
<keyword evidence="2" id="KW-1133">Transmembrane helix</keyword>
<evidence type="ECO:0000313" key="3">
    <source>
        <dbReference type="EMBL" id="RCH86605.1"/>
    </source>
</evidence>
<keyword evidence="4" id="KW-1185">Reference proteome</keyword>
<dbReference type="Proteomes" id="UP000253551">
    <property type="component" value="Unassembled WGS sequence"/>
</dbReference>
<evidence type="ECO:0000313" key="4">
    <source>
        <dbReference type="Proteomes" id="UP000253551"/>
    </source>
</evidence>
<dbReference type="AlphaFoldDB" id="A0A367J9N5"/>
<evidence type="ECO:0000256" key="2">
    <source>
        <dbReference type="SAM" id="Phobius"/>
    </source>
</evidence>
<comment type="caution">
    <text evidence="3">The sequence shown here is derived from an EMBL/GenBank/DDBJ whole genome shotgun (WGS) entry which is preliminary data.</text>
</comment>
<proteinExistence type="predicted"/>
<protein>
    <submittedName>
        <fullName evidence="3">Uncharacterized protein</fullName>
    </submittedName>
</protein>
<reference evidence="3 4" key="1">
    <citation type="journal article" date="2018" name="G3 (Bethesda)">
        <title>Phylogenetic and Phylogenomic Definition of Rhizopus Species.</title>
        <authorList>
            <person name="Gryganskyi A.P."/>
            <person name="Golan J."/>
            <person name="Dolatabadi S."/>
            <person name="Mondo S."/>
            <person name="Robb S."/>
            <person name="Idnurm A."/>
            <person name="Muszewska A."/>
            <person name="Steczkiewicz K."/>
            <person name="Masonjones S."/>
            <person name="Liao H.L."/>
            <person name="Gajdeczka M.T."/>
            <person name="Anike F."/>
            <person name="Vuek A."/>
            <person name="Anishchenko I.M."/>
            <person name="Voigt K."/>
            <person name="de Hoog G.S."/>
            <person name="Smith M.E."/>
            <person name="Heitman J."/>
            <person name="Vilgalys R."/>
            <person name="Stajich J.E."/>
        </authorList>
    </citation>
    <scope>NUCLEOTIDE SEQUENCE [LARGE SCALE GENOMIC DNA]</scope>
    <source>
        <strain evidence="3 4">LSU 92-RS-03</strain>
    </source>
</reference>
<feature type="non-terminal residue" evidence="3">
    <location>
        <position position="94"/>
    </location>
</feature>
<feature type="transmembrane region" description="Helical" evidence="2">
    <location>
        <begin position="69"/>
        <end position="88"/>
    </location>
</feature>
<keyword evidence="2" id="KW-0812">Transmembrane</keyword>
<gene>
    <name evidence="3" type="ORF">CU098_001376</name>
</gene>
<dbReference type="EMBL" id="PJQM01003899">
    <property type="protein sequence ID" value="RCH86605.1"/>
    <property type="molecule type" value="Genomic_DNA"/>
</dbReference>
<evidence type="ECO:0000256" key="1">
    <source>
        <dbReference type="SAM" id="MobiDB-lite"/>
    </source>
</evidence>
<organism evidence="3 4">
    <name type="scientific">Rhizopus stolonifer</name>
    <name type="common">Rhizopus nigricans</name>
    <dbReference type="NCBI Taxonomy" id="4846"/>
    <lineage>
        <taxon>Eukaryota</taxon>
        <taxon>Fungi</taxon>
        <taxon>Fungi incertae sedis</taxon>
        <taxon>Mucoromycota</taxon>
        <taxon>Mucoromycotina</taxon>
        <taxon>Mucoromycetes</taxon>
        <taxon>Mucorales</taxon>
        <taxon>Mucorineae</taxon>
        <taxon>Rhizopodaceae</taxon>
        <taxon>Rhizopus</taxon>
    </lineage>
</organism>